<dbReference type="AlphaFoldDB" id="A0A841FJE2"/>
<organism evidence="2 3">
    <name type="scientific">Phytomonospora endophytica</name>
    <dbReference type="NCBI Taxonomy" id="714109"/>
    <lineage>
        <taxon>Bacteria</taxon>
        <taxon>Bacillati</taxon>
        <taxon>Actinomycetota</taxon>
        <taxon>Actinomycetes</taxon>
        <taxon>Micromonosporales</taxon>
        <taxon>Micromonosporaceae</taxon>
        <taxon>Phytomonospora</taxon>
    </lineage>
</organism>
<name>A0A841FJE2_9ACTN</name>
<evidence type="ECO:0000313" key="2">
    <source>
        <dbReference type="EMBL" id="MBB6035935.1"/>
    </source>
</evidence>
<evidence type="ECO:0000313" key="3">
    <source>
        <dbReference type="Proteomes" id="UP000548476"/>
    </source>
</evidence>
<dbReference type="InterPro" id="IPR036527">
    <property type="entry name" value="SCP2_sterol-bd_dom_sf"/>
</dbReference>
<keyword evidence="3" id="KW-1185">Reference proteome</keyword>
<reference evidence="2 3" key="1">
    <citation type="submission" date="2020-08" db="EMBL/GenBank/DDBJ databases">
        <title>Genomic Encyclopedia of Type Strains, Phase IV (KMG-IV): sequencing the most valuable type-strain genomes for metagenomic binning, comparative biology and taxonomic classification.</title>
        <authorList>
            <person name="Goeker M."/>
        </authorList>
    </citation>
    <scope>NUCLEOTIDE SEQUENCE [LARGE SCALE GENOMIC DNA]</scope>
    <source>
        <strain evidence="2 3">YIM 65646</strain>
    </source>
</reference>
<gene>
    <name evidence="2" type="ORF">HNR73_003799</name>
</gene>
<proteinExistence type="predicted"/>
<dbReference type="Proteomes" id="UP000548476">
    <property type="component" value="Unassembled WGS sequence"/>
</dbReference>
<feature type="domain" description="SCP2" evidence="1">
    <location>
        <begin position="21"/>
        <end position="112"/>
    </location>
</feature>
<sequence>MATKEECRTALDDLSTKLAENADSLRGKVDLDRRLACDITDLDISFHGQLTGGRLTGLEDGDDPDAKIRLIVASDDLVALVAGELDFGKAFASGRVKIKANLFDLLKLKALL</sequence>
<dbReference type="Gene3D" id="3.30.1050.10">
    <property type="entry name" value="SCP2 sterol-binding domain"/>
    <property type="match status" value="1"/>
</dbReference>
<dbReference type="InterPro" id="IPR003033">
    <property type="entry name" value="SCP2_sterol-bd_dom"/>
</dbReference>
<dbReference type="RefSeq" id="WP_184788755.1">
    <property type="nucleotide sequence ID" value="NZ_BONT01000105.1"/>
</dbReference>
<comment type="caution">
    <text evidence="2">The sequence shown here is derived from an EMBL/GenBank/DDBJ whole genome shotgun (WGS) entry which is preliminary data.</text>
</comment>
<accession>A0A841FJE2</accession>
<dbReference type="SUPFAM" id="SSF55718">
    <property type="entry name" value="SCP-like"/>
    <property type="match status" value="1"/>
</dbReference>
<protein>
    <submittedName>
        <fullName evidence="2">Putative lipid carrier protein YhbT</fullName>
    </submittedName>
</protein>
<evidence type="ECO:0000259" key="1">
    <source>
        <dbReference type="Pfam" id="PF02036"/>
    </source>
</evidence>
<dbReference type="EMBL" id="JACHGT010000007">
    <property type="protein sequence ID" value="MBB6035935.1"/>
    <property type="molecule type" value="Genomic_DNA"/>
</dbReference>
<dbReference type="Pfam" id="PF02036">
    <property type="entry name" value="SCP2"/>
    <property type="match status" value="1"/>
</dbReference>